<evidence type="ECO:0008006" key="4">
    <source>
        <dbReference type="Google" id="ProtNLM"/>
    </source>
</evidence>
<accession>A0A9R0WP93</accession>
<dbReference type="Pfam" id="PF00450">
    <property type="entry name" value="Peptidase_S10"/>
    <property type="match status" value="1"/>
</dbReference>
<keyword evidence="3" id="KW-1185">Reference proteome</keyword>
<organism evidence="2 3">
    <name type="scientific">Triticum turgidum subsp. durum</name>
    <name type="common">Durum wheat</name>
    <name type="synonym">Triticum durum</name>
    <dbReference type="NCBI Taxonomy" id="4567"/>
    <lineage>
        <taxon>Eukaryota</taxon>
        <taxon>Viridiplantae</taxon>
        <taxon>Streptophyta</taxon>
        <taxon>Embryophyta</taxon>
        <taxon>Tracheophyta</taxon>
        <taxon>Spermatophyta</taxon>
        <taxon>Magnoliopsida</taxon>
        <taxon>Liliopsida</taxon>
        <taxon>Poales</taxon>
        <taxon>Poaceae</taxon>
        <taxon>BOP clade</taxon>
        <taxon>Pooideae</taxon>
        <taxon>Triticodae</taxon>
        <taxon>Triticeae</taxon>
        <taxon>Triticinae</taxon>
        <taxon>Triticum</taxon>
    </lineage>
</organism>
<gene>
    <name evidence="2" type="ORF">TRITD_5Av1G159340</name>
</gene>
<protein>
    <recommendedName>
        <fullName evidence="4">Carboxypeptidase</fullName>
    </recommendedName>
</protein>
<sequence>MPYSFDAPSSIEYHFNLTTRGYRALVFSGDHDIWIPFLSTHAWIRSFNFSIVDDWRAWHLGGQAGGFAITYANHMTFATLKGGGHSAIEYPPRESLAMAQRWLDNKPL</sequence>
<dbReference type="InterPro" id="IPR001563">
    <property type="entry name" value="Peptidase_S10"/>
</dbReference>
<dbReference type="SUPFAM" id="SSF53474">
    <property type="entry name" value="alpha/beta-Hydrolases"/>
    <property type="match status" value="1"/>
</dbReference>
<evidence type="ECO:0000313" key="2">
    <source>
        <dbReference type="EMBL" id="VAI18950.1"/>
    </source>
</evidence>
<comment type="similarity">
    <text evidence="1">Belongs to the peptidase S10 family.</text>
</comment>
<dbReference type="Gramene" id="TRITD5Av1G159340.1">
    <property type="protein sequence ID" value="TRITD5Av1G159340.1"/>
    <property type="gene ID" value="TRITD5Av1G159340"/>
</dbReference>
<proteinExistence type="inferred from homology"/>
<dbReference type="EMBL" id="LT934119">
    <property type="protein sequence ID" value="VAI18950.1"/>
    <property type="molecule type" value="Genomic_DNA"/>
</dbReference>
<dbReference type="OMA" id="RWIRCAH"/>
<name>A0A9R0WP93_TRITD</name>
<dbReference type="GO" id="GO:0004185">
    <property type="term" value="F:serine-type carboxypeptidase activity"/>
    <property type="evidence" value="ECO:0007669"/>
    <property type="project" value="InterPro"/>
</dbReference>
<reference evidence="2 3" key="1">
    <citation type="submission" date="2017-09" db="EMBL/GenBank/DDBJ databases">
        <authorList>
            <consortium name="International Durum Wheat Genome Sequencing Consortium (IDWGSC)"/>
            <person name="Milanesi L."/>
        </authorList>
    </citation>
    <scope>NUCLEOTIDE SEQUENCE [LARGE SCALE GENOMIC DNA]</scope>
    <source>
        <strain evidence="3">cv. Svevo</strain>
    </source>
</reference>
<evidence type="ECO:0000313" key="3">
    <source>
        <dbReference type="Proteomes" id="UP000324705"/>
    </source>
</evidence>
<dbReference type="GO" id="GO:0006508">
    <property type="term" value="P:proteolysis"/>
    <property type="evidence" value="ECO:0007669"/>
    <property type="project" value="InterPro"/>
</dbReference>
<dbReference type="InterPro" id="IPR029058">
    <property type="entry name" value="AB_hydrolase_fold"/>
</dbReference>
<dbReference type="Gene3D" id="3.40.50.12670">
    <property type="match status" value="1"/>
</dbReference>
<dbReference type="AlphaFoldDB" id="A0A9R0WP93"/>
<dbReference type="Proteomes" id="UP000324705">
    <property type="component" value="Chromosome 5A"/>
</dbReference>
<evidence type="ECO:0000256" key="1">
    <source>
        <dbReference type="ARBA" id="ARBA00009431"/>
    </source>
</evidence>